<feature type="domain" description="Glycosyl transferase family 1" evidence="3">
    <location>
        <begin position="3"/>
        <end position="141"/>
    </location>
</feature>
<evidence type="ECO:0000313" key="4">
    <source>
        <dbReference type="EMBL" id="AZQ76773.1"/>
    </source>
</evidence>
<sequence>MESLLEAFSLIPDPNALLILCGVGDAESTIQRYSDIDHRIRFLGQIPRDEVMELQSRATVLVNPRTNNSEYTKYSFPSKLMEYLSAGVPVVAHELPGVPVEYANYIFYTKEQTPAGLADKLIEVCSMDPAIRRRRAEAARTWVQTQKDPYTQTERILKLMASVPLPEGLEE</sequence>
<dbReference type="KEGG" id="flh:EJ997_04855"/>
<dbReference type="Proteomes" id="UP000280344">
    <property type="component" value="Chromosome"/>
</dbReference>
<dbReference type="RefSeq" id="WP_126703579.1">
    <property type="nucleotide sequence ID" value="NZ_CP034593.1"/>
</dbReference>
<evidence type="ECO:0000256" key="2">
    <source>
        <dbReference type="ARBA" id="ARBA00022679"/>
    </source>
</evidence>
<dbReference type="PANTHER" id="PTHR12526:SF510">
    <property type="entry name" value="D-INOSITOL 3-PHOSPHATE GLYCOSYLTRANSFERASE"/>
    <property type="match status" value="1"/>
</dbReference>
<dbReference type="InterPro" id="IPR001296">
    <property type="entry name" value="Glyco_trans_1"/>
</dbReference>
<dbReference type="PANTHER" id="PTHR12526">
    <property type="entry name" value="GLYCOSYLTRANSFERASE"/>
    <property type="match status" value="1"/>
</dbReference>
<name>A0A3S9PWL6_9ACTO</name>
<evidence type="ECO:0000256" key="1">
    <source>
        <dbReference type="ARBA" id="ARBA00022676"/>
    </source>
</evidence>
<evidence type="ECO:0000259" key="3">
    <source>
        <dbReference type="Pfam" id="PF00534"/>
    </source>
</evidence>
<organism evidence="4 5">
    <name type="scientific">Flaviflexus ciconiae</name>
    <dbReference type="NCBI Taxonomy" id="2496867"/>
    <lineage>
        <taxon>Bacteria</taxon>
        <taxon>Bacillati</taxon>
        <taxon>Actinomycetota</taxon>
        <taxon>Actinomycetes</taxon>
        <taxon>Actinomycetales</taxon>
        <taxon>Actinomycetaceae</taxon>
        <taxon>Flaviflexus</taxon>
    </lineage>
</organism>
<dbReference type="OrthoDB" id="9790710at2"/>
<protein>
    <submittedName>
        <fullName evidence="4">Glycosyltransferase</fullName>
    </submittedName>
</protein>
<dbReference type="GO" id="GO:0016757">
    <property type="term" value="F:glycosyltransferase activity"/>
    <property type="evidence" value="ECO:0007669"/>
    <property type="project" value="UniProtKB-KW"/>
</dbReference>
<reference evidence="4 5" key="1">
    <citation type="submission" date="2018-12" db="EMBL/GenBank/DDBJ databases">
        <title>Complete genome sequence of Flaviflexus sp. H23T48.</title>
        <authorList>
            <person name="Bae J.-W."/>
            <person name="Lee J.-Y."/>
        </authorList>
    </citation>
    <scope>NUCLEOTIDE SEQUENCE [LARGE SCALE GENOMIC DNA]</scope>
    <source>
        <strain evidence="4 5">H23T48</strain>
    </source>
</reference>
<proteinExistence type="predicted"/>
<keyword evidence="2 4" id="KW-0808">Transferase</keyword>
<dbReference type="Pfam" id="PF00534">
    <property type="entry name" value="Glycos_transf_1"/>
    <property type="match status" value="1"/>
</dbReference>
<gene>
    <name evidence="4" type="ORF">EJ997_04855</name>
</gene>
<keyword evidence="1" id="KW-0328">Glycosyltransferase</keyword>
<accession>A0A3S9PWL6</accession>
<keyword evidence="5" id="KW-1185">Reference proteome</keyword>
<dbReference type="EMBL" id="CP034593">
    <property type="protein sequence ID" value="AZQ76773.1"/>
    <property type="molecule type" value="Genomic_DNA"/>
</dbReference>
<dbReference type="AlphaFoldDB" id="A0A3S9PWL6"/>
<dbReference type="Gene3D" id="3.40.50.2000">
    <property type="entry name" value="Glycogen Phosphorylase B"/>
    <property type="match status" value="1"/>
</dbReference>
<evidence type="ECO:0000313" key="5">
    <source>
        <dbReference type="Proteomes" id="UP000280344"/>
    </source>
</evidence>
<dbReference type="SUPFAM" id="SSF53756">
    <property type="entry name" value="UDP-Glycosyltransferase/glycogen phosphorylase"/>
    <property type="match status" value="1"/>
</dbReference>